<dbReference type="CDD" id="cd00093">
    <property type="entry name" value="HTH_XRE"/>
    <property type="match status" value="1"/>
</dbReference>
<dbReference type="InterPro" id="IPR001387">
    <property type="entry name" value="Cro/C1-type_HTH"/>
</dbReference>
<dbReference type="InterPro" id="IPR010982">
    <property type="entry name" value="Lambda_DNA-bd_dom_sf"/>
</dbReference>
<feature type="transmembrane region" description="Helical" evidence="2">
    <location>
        <begin position="217"/>
        <end position="241"/>
    </location>
</feature>
<reference evidence="4" key="1">
    <citation type="submission" date="2020-10" db="EMBL/GenBank/DDBJ databases">
        <authorList>
            <person name="Gilroy R."/>
        </authorList>
    </citation>
    <scope>NUCLEOTIDE SEQUENCE</scope>
    <source>
        <strain evidence="4">9366</strain>
    </source>
</reference>
<feature type="transmembrane region" description="Helical" evidence="2">
    <location>
        <begin position="141"/>
        <end position="162"/>
    </location>
</feature>
<dbReference type="SMART" id="SM00530">
    <property type="entry name" value="HTH_XRE"/>
    <property type="match status" value="1"/>
</dbReference>
<dbReference type="SUPFAM" id="SSF47413">
    <property type="entry name" value="lambda repressor-like DNA-binding domains"/>
    <property type="match status" value="1"/>
</dbReference>
<gene>
    <name evidence="4" type="ORF">IAB07_03735</name>
</gene>
<dbReference type="Proteomes" id="UP000824145">
    <property type="component" value="Unassembled WGS sequence"/>
</dbReference>
<protein>
    <submittedName>
        <fullName evidence="4">Helix-turn-helix domain-containing protein</fullName>
    </submittedName>
</protein>
<name>A0A9D1MML8_9FIRM</name>
<comment type="caution">
    <text evidence="4">The sequence shown here is derived from an EMBL/GenBank/DDBJ whole genome shotgun (WGS) entry which is preliminary data.</text>
</comment>
<feature type="transmembrane region" description="Helical" evidence="2">
    <location>
        <begin position="295"/>
        <end position="313"/>
    </location>
</feature>
<feature type="transmembrane region" description="Helical" evidence="2">
    <location>
        <begin position="182"/>
        <end position="205"/>
    </location>
</feature>
<feature type="transmembrane region" description="Helical" evidence="2">
    <location>
        <begin position="91"/>
        <end position="116"/>
    </location>
</feature>
<evidence type="ECO:0000259" key="3">
    <source>
        <dbReference type="PROSITE" id="PS50943"/>
    </source>
</evidence>
<organism evidence="4 5">
    <name type="scientific">Candidatus Caccalectryoclostridium excrementigallinarum</name>
    <dbReference type="NCBI Taxonomy" id="2840710"/>
    <lineage>
        <taxon>Bacteria</taxon>
        <taxon>Bacillati</taxon>
        <taxon>Bacillota</taxon>
        <taxon>Clostridia</taxon>
        <taxon>Christensenellales</taxon>
        <taxon>Christensenellaceae</taxon>
        <taxon>Christensenellaceae incertae sedis</taxon>
        <taxon>Candidatus Caccalectryoclostridium</taxon>
    </lineage>
</organism>
<keyword evidence="2" id="KW-0472">Membrane</keyword>
<keyword evidence="2" id="KW-1133">Transmembrane helix</keyword>
<dbReference type="Gene3D" id="1.10.260.40">
    <property type="entry name" value="lambda repressor-like DNA-binding domains"/>
    <property type="match status" value="1"/>
</dbReference>
<dbReference type="PROSITE" id="PS50943">
    <property type="entry name" value="HTH_CROC1"/>
    <property type="match status" value="1"/>
</dbReference>
<dbReference type="Pfam" id="PF01381">
    <property type="entry name" value="HTH_3"/>
    <property type="match status" value="1"/>
</dbReference>
<dbReference type="AlphaFoldDB" id="A0A9D1MML8"/>
<dbReference type="PANTHER" id="PTHR46558">
    <property type="entry name" value="TRACRIPTIONAL REGULATORY PROTEIN-RELATED-RELATED"/>
    <property type="match status" value="1"/>
</dbReference>
<proteinExistence type="predicted"/>
<feature type="transmembrane region" description="Helical" evidence="2">
    <location>
        <begin position="262"/>
        <end position="283"/>
    </location>
</feature>
<reference evidence="4" key="2">
    <citation type="journal article" date="2021" name="PeerJ">
        <title>Extensive microbial diversity within the chicken gut microbiome revealed by metagenomics and culture.</title>
        <authorList>
            <person name="Gilroy R."/>
            <person name="Ravi A."/>
            <person name="Getino M."/>
            <person name="Pursley I."/>
            <person name="Horton D.L."/>
            <person name="Alikhan N.F."/>
            <person name="Baker D."/>
            <person name="Gharbi K."/>
            <person name="Hall N."/>
            <person name="Watson M."/>
            <person name="Adriaenssens E.M."/>
            <person name="Foster-Nyarko E."/>
            <person name="Jarju S."/>
            <person name="Secka A."/>
            <person name="Antonio M."/>
            <person name="Oren A."/>
            <person name="Chaudhuri R.R."/>
            <person name="La Ragione R."/>
            <person name="Hildebrand F."/>
            <person name="Pallen M.J."/>
        </authorList>
    </citation>
    <scope>NUCLEOTIDE SEQUENCE</scope>
    <source>
        <strain evidence="4">9366</strain>
    </source>
</reference>
<evidence type="ECO:0000256" key="2">
    <source>
        <dbReference type="SAM" id="Phobius"/>
    </source>
</evidence>
<sequence length="331" mass="36717">MEEKSLPASVGEKIAALRKERGLTQKQLAEKIYTSDKNLSKWETGKALPDLGFLLALCREFNVKTDYFTDENFSAADLFNAQRQKEIKRRFGVWTSVIAAIAGIPLFILAAARAYLPSPLPVHFNADFQADRMGDVRELSIGAMLLFVLTAAALITLIIYYVKRPNAPMFRSKRHIDAYCCVFLLVSLVSLATTVTSVISCHAAAQKQGLAPPDAEPFPIVMTAVLAFIYWLLASMLMFVPRNDFFGFRIPSAFASDFNWRAFNLSSALVMMCTALAIALATIYMPRPLDRTEALAGSLAPLLPALILSYLSGKIIILRRERRNAALPKDK</sequence>
<evidence type="ECO:0000313" key="5">
    <source>
        <dbReference type="Proteomes" id="UP000824145"/>
    </source>
</evidence>
<keyword evidence="2" id="KW-0812">Transmembrane</keyword>
<feature type="domain" description="HTH cro/C1-type" evidence="3">
    <location>
        <begin position="14"/>
        <end position="68"/>
    </location>
</feature>
<dbReference type="EMBL" id="DVNJ01000019">
    <property type="protein sequence ID" value="HIU62862.1"/>
    <property type="molecule type" value="Genomic_DNA"/>
</dbReference>
<keyword evidence="1" id="KW-0238">DNA-binding</keyword>
<accession>A0A9D1MML8</accession>
<evidence type="ECO:0000313" key="4">
    <source>
        <dbReference type="EMBL" id="HIU62862.1"/>
    </source>
</evidence>
<dbReference type="PANTHER" id="PTHR46558:SF13">
    <property type="entry name" value="HTH-TYPE TRANSCRIPTIONAL REGULATOR IMMR"/>
    <property type="match status" value="1"/>
</dbReference>
<evidence type="ECO:0000256" key="1">
    <source>
        <dbReference type="ARBA" id="ARBA00023125"/>
    </source>
</evidence>
<dbReference type="GO" id="GO:0003677">
    <property type="term" value="F:DNA binding"/>
    <property type="evidence" value="ECO:0007669"/>
    <property type="project" value="UniProtKB-KW"/>
</dbReference>